<dbReference type="Proteomes" id="UP000002383">
    <property type="component" value="Chromosome"/>
</dbReference>
<gene>
    <name evidence="1" type="ordered locus">Tgr7_1677</name>
</gene>
<name>B8GS56_THISH</name>
<dbReference type="OrthoDB" id="1523552at2"/>
<dbReference type="STRING" id="396588.Tgr7_1677"/>
<dbReference type="HOGENOM" id="CLU_1854317_0_0_6"/>
<dbReference type="EMBL" id="CP001339">
    <property type="protein sequence ID" value="ACL72760.1"/>
    <property type="molecule type" value="Genomic_DNA"/>
</dbReference>
<keyword evidence="2" id="KW-1185">Reference proteome</keyword>
<dbReference type="AlphaFoldDB" id="B8GS56"/>
<dbReference type="InterPro" id="IPR010865">
    <property type="entry name" value="DUF1499"/>
</dbReference>
<dbReference type="eggNOG" id="COG4446">
    <property type="taxonomic scope" value="Bacteria"/>
</dbReference>
<reference evidence="1 2" key="1">
    <citation type="journal article" date="2011" name="Stand. Genomic Sci.">
        <title>Complete genome sequence of 'Thioalkalivibrio sulfidophilus' HL-EbGr7.</title>
        <authorList>
            <person name="Muyzer G."/>
            <person name="Sorokin D.Y."/>
            <person name="Mavromatis K."/>
            <person name="Lapidus A."/>
            <person name="Clum A."/>
            <person name="Ivanova N."/>
            <person name="Pati A."/>
            <person name="d'Haeseleer P."/>
            <person name="Woyke T."/>
            <person name="Kyrpides N.C."/>
        </authorList>
    </citation>
    <scope>NUCLEOTIDE SEQUENCE [LARGE SCALE GENOMIC DNA]</scope>
    <source>
        <strain evidence="1 2">HL-EbGR7</strain>
    </source>
</reference>
<accession>B8GS56</accession>
<protein>
    <recommendedName>
        <fullName evidence="3">DUF1499 domain-containing protein</fullName>
    </recommendedName>
</protein>
<proteinExistence type="predicted"/>
<evidence type="ECO:0000313" key="2">
    <source>
        <dbReference type="Proteomes" id="UP000002383"/>
    </source>
</evidence>
<dbReference type="RefSeq" id="WP_012638243.1">
    <property type="nucleotide sequence ID" value="NC_011901.1"/>
</dbReference>
<dbReference type="Pfam" id="PF07386">
    <property type="entry name" value="DUF1499"/>
    <property type="match status" value="1"/>
</dbReference>
<organism evidence="1 2">
    <name type="scientific">Thioalkalivibrio sulfidiphilus (strain HL-EbGR7)</name>
    <dbReference type="NCBI Taxonomy" id="396588"/>
    <lineage>
        <taxon>Bacteria</taxon>
        <taxon>Pseudomonadati</taxon>
        <taxon>Pseudomonadota</taxon>
        <taxon>Gammaproteobacteria</taxon>
        <taxon>Chromatiales</taxon>
        <taxon>Ectothiorhodospiraceae</taxon>
        <taxon>Thioalkalivibrio</taxon>
    </lineage>
</organism>
<dbReference type="KEGG" id="tgr:Tgr7_1677"/>
<evidence type="ECO:0000313" key="1">
    <source>
        <dbReference type="EMBL" id="ACL72760.1"/>
    </source>
</evidence>
<sequence length="138" mass="15581" precursor="true">MKVLWWLMPVVLVLGAAFTLSRWPVINDVRTGETPEYPDIQPQYLPAPPEQVYEAALNAVRGFGWEILEKDPATGRIEAVATTRFLRFKDDISIRIQAAEQGGSRVEMRSRSRVGRGDLGTNARRIRAFQEALQKLEG</sequence>
<evidence type="ECO:0008006" key="3">
    <source>
        <dbReference type="Google" id="ProtNLM"/>
    </source>
</evidence>